<evidence type="ECO:0000256" key="4">
    <source>
        <dbReference type="ARBA" id="ARBA00023163"/>
    </source>
</evidence>
<accession>A0A7R6PDB8</accession>
<evidence type="ECO:0000313" key="8">
    <source>
        <dbReference type="EMBL" id="BBB31669.1"/>
    </source>
</evidence>
<keyword evidence="1 5" id="KW-0678">Repressor</keyword>
<dbReference type="EMBL" id="AP017470">
    <property type="protein sequence ID" value="BBB31669.1"/>
    <property type="molecule type" value="Genomic_DNA"/>
</dbReference>
<dbReference type="PIRSF" id="PIRSF005485">
    <property type="entry name" value="HrcA"/>
    <property type="match status" value="1"/>
</dbReference>
<comment type="similarity">
    <text evidence="5">Belongs to the HrcA family.</text>
</comment>
<dbReference type="GO" id="GO:0045892">
    <property type="term" value="P:negative regulation of DNA-templated transcription"/>
    <property type="evidence" value="ECO:0007669"/>
    <property type="project" value="UniProtKB-UniRule"/>
</dbReference>
<reference evidence="8 9" key="1">
    <citation type="journal article" date="2012" name="Extremophiles">
        <title>Thermotomaculum hydrothermale gen. nov., sp. nov., a novel heterotrophic thermophile within the phylum Acidobacteria from a deep-sea hydrothermal vent chimney in the Southern Okinawa Trough.</title>
        <authorList>
            <person name="Izumi H."/>
            <person name="Nunoura T."/>
            <person name="Miyazaki M."/>
            <person name="Mino S."/>
            <person name="Toki T."/>
            <person name="Takai K."/>
            <person name="Sako Y."/>
            <person name="Sawabe T."/>
            <person name="Nakagawa S."/>
        </authorList>
    </citation>
    <scope>NUCLEOTIDE SEQUENCE [LARGE SCALE GENOMIC DNA]</scope>
    <source>
        <strain evidence="8 9">AC55</strain>
    </source>
</reference>
<keyword evidence="9" id="KW-1185">Reference proteome</keyword>
<dbReference type="NCBIfam" id="TIGR00331">
    <property type="entry name" value="hrcA"/>
    <property type="match status" value="1"/>
</dbReference>
<dbReference type="GO" id="GO:0003677">
    <property type="term" value="F:DNA binding"/>
    <property type="evidence" value="ECO:0007669"/>
    <property type="project" value="InterPro"/>
</dbReference>
<dbReference type="KEGG" id="thyd:TTHT_0015"/>
<evidence type="ECO:0000259" key="6">
    <source>
        <dbReference type="Pfam" id="PF01628"/>
    </source>
</evidence>
<dbReference type="Gene3D" id="3.30.450.40">
    <property type="match status" value="1"/>
</dbReference>
<evidence type="ECO:0000256" key="3">
    <source>
        <dbReference type="ARBA" id="ARBA00023016"/>
    </source>
</evidence>
<organism evidence="8 9">
    <name type="scientific">Thermotomaculum hydrothermale</name>
    <dbReference type="NCBI Taxonomy" id="981385"/>
    <lineage>
        <taxon>Bacteria</taxon>
        <taxon>Pseudomonadati</taxon>
        <taxon>Acidobacteriota</taxon>
        <taxon>Holophagae</taxon>
        <taxon>Thermotomaculales</taxon>
        <taxon>Thermotomaculaceae</taxon>
        <taxon>Thermotomaculum</taxon>
    </lineage>
</organism>
<dbReference type="InterPro" id="IPR036388">
    <property type="entry name" value="WH-like_DNA-bd_sf"/>
</dbReference>
<name>A0A7R6PDB8_9BACT</name>
<dbReference type="InterPro" id="IPR002571">
    <property type="entry name" value="HrcA"/>
</dbReference>
<dbReference type="InterPro" id="IPR021153">
    <property type="entry name" value="HrcA_C"/>
</dbReference>
<evidence type="ECO:0000256" key="1">
    <source>
        <dbReference type="ARBA" id="ARBA00022491"/>
    </source>
</evidence>
<dbReference type="InterPro" id="IPR013668">
    <property type="entry name" value="RNase_R_HTH_12"/>
</dbReference>
<protein>
    <recommendedName>
        <fullName evidence="5">Heat-inducible transcription repressor HrcA</fullName>
    </recommendedName>
</protein>
<feature type="domain" description="Ribonuclease R winged-helix" evidence="7">
    <location>
        <begin position="9"/>
        <end position="75"/>
    </location>
</feature>
<dbReference type="Gene3D" id="3.30.390.60">
    <property type="entry name" value="Heat-inducible transcription repressor hrca homolog, domain 3"/>
    <property type="match status" value="1"/>
</dbReference>
<dbReference type="PANTHER" id="PTHR34824:SF1">
    <property type="entry name" value="HEAT-INDUCIBLE TRANSCRIPTION REPRESSOR HRCA"/>
    <property type="match status" value="1"/>
</dbReference>
<dbReference type="Pfam" id="PF01628">
    <property type="entry name" value="HrcA"/>
    <property type="match status" value="1"/>
</dbReference>
<sequence length="342" mass="39054">MLSEREAKILNIIVEYYIKKGEPVGSSFLASHYSEKGKFLSSATIRNIFKKMEEKELIEKTHLSSGRIPTKKGLKVYLENLINDFKSKGDKIDKSFTQKINILAGRDLISNLETYAEILEKETGVVSLLLLPDLFTTKIKRIDFVQLSPEKILAIIVSVNDFYRETILEMPYPVNYQQLIAAANYINMNFSGLTLFEIKKRLLNSIESGLNQLNNVAKNIVKLAYENIDRIYGEENSIIIKGLSNILDERYVKEVRVLKSLMENFEKKKDIYHLITSCINKELAFNLDFPAENFSLIVSSYSVVGGGKGAFGLVGPLRMNYKRNISIMRQITHSIIEQLFVK</sequence>
<evidence type="ECO:0000256" key="5">
    <source>
        <dbReference type="HAMAP-Rule" id="MF_00081"/>
    </source>
</evidence>
<dbReference type="SUPFAM" id="SSF46785">
    <property type="entry name" value="Winged helix' DNA-binding domain"/>
    <property type="match status" value="1"/>
</dbReference>
<dbReference type="InterPro" id="IPR036390">
    <property type="entry name" value="WH_DNA-bd_sf"/>
</dbReference>
<dbReference type="AlphaFoldDB" id="A0A7R6PDB8"/>
<evidence type="ECO:0000259" key="7">
    <source>
        <dbReference type="Pfam" id="PF08461"/>
    </source>
</evidence>
<dbReference type="HAMAP" id="MF_00081">
    <property type="entry name" value="HrcA"/>
    <property type="match status" value="1"/>
</dbReference>
<feature type="domain" description="Heat-inducible transcription repressor HrcA C-terminal" evidence="6">
    <location>
        <begin position="112"/>
        <end position="325"/>
    </location>
</feature>
<dbReference type="Pfam" id="PF08461">
    <property type="entry name" value="WHD_RNase_R"/>
    <property type="match status" value="1"/>
</dbReference>
<evidence type="ECO:0000313" key="9">
    <source>
        <dbReference type="Proteomes" id="UP000595564"/>
    </source>
</evidence>
<keyword evidence="2 5" id="KW-0805">Transcription regulation</keyword>
<dbReference type="InterPro" id="IPR023120">
    <property type="entry name" value="WHTH_transcript_rep_HrcA_IDD"/>
</dbReference>
<comment type="function">
    <text evidence="5">Negative regulator of class I heat shock genes (grpE-dnaK-dnaJ and groELS operons). Prevents heat-shock induction of these operons.</text>
</comment>
<dbReference type="Gene3D" id="1.10.10.10">
    <property type="entry name" value="Winged helix-like DNA-binding domain superfamily/Winged helix DNA-binding domain"/>
    <property type="match status" value="1"/>
</dbReference>
<dbReference type="Proteomes" id="UP000595564">
    <property type="component" value="Chromosome"/>
</dbReference>
<keyword evidence="4 5" id="KW-0804">Transcription</keyword>
<keyword evidence="3 5" id="KW-0346">Stress response</keyword>
<dbReference type="InterPro" id="IPR029016">
    <property type="entry name" value="GAF-like_dom_sf"/>
</dbReference>
<evidence type="ECO:0000256" key="2">
    <source>
        <dbReference type="ARBA" id="ARBA00023015"/>
    </source>
</evidence>
<gene>
    <name evidence="5 8" type="primary">hrcA</name>
    <name evidence="8" type="ORF">TTHT_0015</name>
</gene>
<dbReference type="PANTHER" id="PTHR34824">
    <property type="entry name" value="HEAT-INDUCIBLE TRANSCRIPTION REPRESSOR HRCA"/>
    <property type="match status" value="1"/>
</dbReference>
<dbReference type="SUPFAM" id="SSF55781">
    <property type="entry name" value="GAF domain-like"/>
    <property type="match status" value="1"/>
</dbReference>
<proteinExistence type="inferred from homology"/>